<protein>
    <submittedName>
        <fullName evidence="1">Uncharacterized protein</fullName>
    </submittedName>
</protein>
<evidence type="ECO:0000313" key="2">
    <source>
        <dbReference type="Proteomes" id="UP000325255"/>
    </source>
</evidence>
<evidence type="ECO:0000313" key="1">
    <source>
        <dbReference type="EMBL" id="KAA5612079.1"/>
    </source>
</evidence>
<sequence>MSGELARGWDEATGGHAGWTPAARLEARTVVLDETIRGIWCQQHGIYVAGLPAWKRDVIAGPGQPRGARAVESVT</sequence>
<comment type="caution">
    <text evidence="1">The sequence shown here is derived from an EMBL/GenBank/DDBJ whole genome shotgun (WGS) entry which is preliminary data.</text>
</comment>
<dbReference type="OrthoDB" id="9813126at2"/>
<dbReference type="RefSeq" id="WP_150040895.1">
    <property type="nucleotide sequence ID" value="NZ_OW485601.1"/>
</dbReference>
<dbReference type="AlphaFoldDB" id="A0A5M6IVW7"/>
<name>A0A5M6IVW7_9PROT</name>
<proteinExistence type="predicted"/>
<reference evidence="1 2" key="1">
    <citation type="submission" date="2019-09" db="EMBL/GenBank/DDBJ databases">
        <title>Genome sequence of Rhodovastum atsumiense, a diverse member of the Acetobacteraceae family of non-sulfur purple photosynthetic bacteria.</title>
        <authorList>
            <person name="Meyer T."/>
            <person name="Kyndt J."/>
        </authorList>
    </citation>
    <scope>NUCLEOTIDE SEQUENCE [LARGE SCALE GENOMIC DNA]</scope>
    <source>
        <strain evidence="1 2">DSM 21279</strain>
    </source>
</reference>
<dbReference type="EMBL" id="VWPK01000015">
    <property type="protein sequence ID" value="KAA5612079.1"/>
    <property type="molecule type" value="Genomic_DNA"/>
</dbReference>
<accession>A0A5M6IVW7</accession>
<gene>
    <name evidence="1" type="ORF">F1189_11525</name>
</gene>
<organism evidence="1 2">
    <name type="scientific">Rhodovastum atsumiense</name>
    <dbReference type="NCBI Taxonomy" id="504468"/>
    <lineage>
        <taxon>Bacteria</taxon>
        <taxon>Pseudomonadati</taxon>
        <taxon>Pseudomonadota</taxon>
        <taxon>Alphaproteobacteria</taxon>
        <taxon>Acetobacterales</taxon>
        <taxon>Acetobacteraceae</taxon>
        <taxon>Rhodovastum</taxon>
    </lineage>
</organism>
<dbReference type="Proteomes" id="UP000325255">
    <property type="component" value="Unassembled WGS sequence"/>
</dbReference>
<keyword evidence="2" id="KW-1185">Reference proteome</keyword>